<feature type="region of interest" description="Disordered" evidence="1">
    <location>
        <begin position="1"/>
        <end position="37"/>
    </location>
</feature>
<sequence>MPGKYATLKRDKAKRAYRMAKKNKAKKNKGKDGQAGTDEVDFAWLERIKSKLPPRLDLSHTVIPTPPDVPLAQASDELSPFEMIDVTPKGKGNPFLSEEFPEHHYSNESDPLLNEGEIDEPSFSGTVVSLQTKYDEKDPLACHFMTPHPENPEYKKYMNHIQYEMDEQLDSIGIKPIDEEKQSYPAEKIYGVFQKLAVRYMREELLNKLSLIGPQMTVDDRVSLSIQNVESRLKSLGEEYNTFVPNKVLRALAHEAYMNIYEMKKSVHTSRPVMEEEDEDEDYLMYIEMFSPESMKGTNLKTYLAQTADTASPEELEKADDEYQTLAKRAAQLMHAKLKQHKPASAKVEEVVRVLKTEMKYSDFQLFDEDLLRGLAHYSYRYFGHSGT</sequence>
<dbReference type="Proteomes" id="UP001185092">
    <property type="component" value="Unassembled WGS sequence"/>
</dbReference>
<reference evidence="2" key="1">
    <citation type="submission" date="2023-07" db="EMBL/GenBank/DDBJ databases">
        <title>Genomic Encyclopedia of Type Strains, Phase IV (KMG-IV): sequencing the most valuable type-strain genomes for metagenomic binning, comparative biology and taxonomic classification.</title>
        <authorList>
            <person name="Goeker M."/>
        </authorList>
    </citation>
    <scope>NUCLEOTIDE SEQUENCE</scope>
    <source>
        <strain evidence="2">DSM 26174</strain>
    </source>
</reference>
<evidence type="ECO:0000256" key="1">
    <source>
        <dbReference type="SAM" id="MobiDB-lite"/>
    </source>
</evidence>
<organism evidence="2 3">
    <name type="scientific">Aureibacter tunicatorum</name>
    <dbReference type="NCBI Taxonomy" id="866807"/>
    <lineage>
        <taxon>Bacteria</taxon>
        <taxon>Pseudomonadati</taxon>
        <taxon>Bacteroidota</taxon>
        <taxon>Cytophagia</taxon>
        <taxon>Cytophagales</taxon>
        <taxon>Persicobacteraceae</taxon>
        <taxon>Aureibacter</taxon>
    </lineage>
</organism>
<dbReference type="RefSeq" id="WP_309937497.1">
    <property type="nucleotide sequence ID" value="NZ_AP025305.1"/>
</dbReference>
<evidence type="ECO:0000313" key="3">
    <source>
        <dbReference type="Proteomes" id="UP001185092"/>
    </source>
</evidence>
<proteinExistence type="predicted"/>
<dbReference type="EMBL" id="JAVDQD010000001">
    <property type="protein sequence ID" value="MDR6238026.1"/>
    <property type="molecule type" value="Genomic_DNA"/>
</dbReference>
<accession>A0AAE3XHX9</accession>
<protein>
    <submittedName>
        <fullName evidence="2">Uncharacterized protein</fullName>
    </submittedName>
</protein>
<gene>
    <name evidence="2" type="ORF">HNQ88_001002</name>
</gene>
<name>A0AAE3XHX9_9BACT</name>
<comment type="caution">
    <text evidence="2">The sequence shown here is derived from an EMBL/GenBank/DDBJ whole genome shotgun (WGS) entry which is preliminary data.</text>
</comment>
<evidence type="ECO:0000313" key="2">
    <source>
        <dbReference type="EMBL" id="MDR6238026.1"/>
    </source>
</evidence>
<dbReference type="AlphaFoldDB" id="A0AAE3XHX9"/>
<keyword evidence="3" id="KW-1185">Reference proteome</keyword>
<feature type="compositionally biased region" description="Basic residues" evidence="1">
    <location>
        <begin position="11"/>
        <end position="29"/>
    </location>
</feature>